<name>B9RFX8_RICCO</name>
<dbReference type="GO" id="GO:0006355">
    <property type="term" value="P:regulation of DNA-templated transcription"/>
    <property type="evidence" value="ECO:0000318"/>
    <property type="project" value="GO_Central"/>
</dbReference>
<evidence type="ECO:0008006" key="4">
    <source>
        <dbReference type="Google" id="ProtNLM"/>
    </source>
</evidence>
<dbReference type="EMBL" id="EQ973777">
    <property type="protein sequence ID" value="EEF50099.1"/>
    <property type="molecule type" value="Genomic_DNA"/>
</dbReference>
<dbReference type="GO" id="GO:0005634">
    <property type="term" value="C:nucleus"/>
    <property type="evidence" value="ECO:0000318"/>
    <property type="project" value="GO_Central"/>
</dbReference>
<dbReference type="Proteomes" id="UP000008311">
    <property type="component" value="Unassembled WGS sequence"/>
</dbReference>
<feature type="compositionally biased region" description="Low complexity" evidence="1">
    <location>
        <begin position="93"/>
        <end position="109"/>
    </location>
</feature>
<sequence length="354" mass="38615">MVPAQTQSLSKQQQEQHNYRLFYGGYGGCAGGYNTESFGVMSQLEEGYDYCINEANCILGSDLVVANPMAEDESRTNSLNEAAGSSSKDDDNNNNNTNNSNTTPNNNNNTREEERDEGWLQLGIGGNTRTATHNQSKYQHHHVIDPSGATRGGLIELDLLPGGGSSSSHQGRPLSAPIFHVPSRSPVMNIAAGAPSFSTSLFFHQHQQPGSGSSIYPHHQEINWAFRHMPHNIAMAPSSSSSPNSQSSSSSLMPLGSSYFSRPFQVHSSGGVDVAGPSSSDFRVIDPPRRPHSGIWFTLQASQNQAQEPFLPQISKSYLRIKDGRMTVRLLMKYLVNKLRLDSESESAENKMGV</sequence>
<dbReference type="eggNOG" id="KOG2660">
    <property type="taxonomic scope" value="Eukaryota"/>
</dbReference>
<feature type="region of interest" description="Disordered" evidence="1">
    <location>
        <begin position="70"/>
        <end position="147"/>
    </location>
</feature>
<protein>
    <recommendedName>
        <fullName evidence="4">RING finger protein</fullName>
    </recommendedName>
</protein>
<proteinExistence type="predicted"/>
<accession>B9RFX8</accession>
<dbReference type="InterPro" id="IPR044171">
    <property type="entry name" value="LAX2-like"/>
</dbReference>
<evidence type="ECO:0000256" key="1">
    <source>
        <dbReference type="SAM" id="MobiDB-lite"/>
    </source>
</evidence>
<dbReference type="STRING" id="3988.B9RFX8"/>
<dbReference type="AlphaFoldDB" id="B9RFX8"/>
<reference evidence="3" key="1">
    <citation type="journal article" date="2010" name="Nat. Biotechnol.">
        <title>Draft genome sequence of the oilseed species Ricinus communis.</title>
        <authorList>
            <person name="Chan A.P."/>
            <person name="Crabtree J."/>
            <person name="Zhao Q."/>
            <person name="Lorenzi H."/>
            <person name="Orvis J."/>
            <person name="Puiu D."/>
            <person name="Melake-Berhan A."/>
            <person name="Jones K.M."/>
            <person name="Redman J."/>
            <person name="Chen G."/>
            <person name="Cahoon E.B."/>
            <person name="Gedil M."/>
            <person name="Stanke M."/>
            <person name="Haas B.J."/>
            <person name="Wortman J.R."/>
            <person name="Fraser-Liggett C.M."/>
            <person name="Ravel J."/>
            <person name="Rabinowicz P.D."/>
        </authorList>
    </citation>
    <scope>NUCLEOTIDE SEQUENCE [LARGE SCALE GENOMIC DNA]</scope>
    <source>
        <strain evidence="3">cv. Hale</strain>
    </source>
</reference>
<evidence type="ECO:0000313" key="2">
    <source>
        <dbReference type="EMBL" id="EEF50099.1"/>
    </source>
</evidence>
<dbReference type="InParanoid" id="B9RFX8"/>
<dbReference type="FunCoup" id="B9RFX8">
    <property type="interactions" value="11"/>
</dbReference>
<keyword evidence="3" id="KW-1185">Reference proteome</keyword>
<gene>
    <name evidence="2" type="ORF">RCOM_1437950</name>
</gene>
<evidence type="ECO:0000313" key="3">
    <source>
        <dbReference type="Proteomes" id="UP000008311"/>
    </source>
</evidence>
<feature type="compositionally biased region" description="Polar residues" evidence="1">
    <location>
        <begin position="76"/>
        <end position="86"/>
    </location>
</feature>
<dbReference type="PANTHER" id="PTHR47290">
    <property type="entry name" value="RING FINGER PROTEIN"/>
    <property type="match status" value="1"/>
</dbReference>
<dbReference type="PANTHER" id="PTHR47290:SF4">
    <property type="entry name" value="RING FINGER PROTEIN"/>
    <property type="match status" value="1"/>
</dbReference>
<organism evidence="2 3">
    <name type="scientific">Ricinus communis</name>
    <name type="common">Castor bean</name>
    <dbReference type="NCBI Taxonomy" id="3988"/>
    <lineage>
        <taxon>Eukaryota</taxon>
        <taxon>Viridiplantae</taxon>
        <taxon>Streptophyta</taxon>
        <taxon>Embryophyta</taxon>
        <taxon>Tracheophyta</taxon>
        <taxon>Spermatophyta</taxon>
        <taxon>Magnoliopsida</taxon>
        <taxon>eudicotyledons</taxon>
        <taxon>Gunneridae</taxon>
        <taxon>Pentapetalae</taxon>
        <taxon>rosids</taxon>
        <taxon>fabids</taxon>
        <taxon>Malpighiales</taxon>
        <taxon>Euphorbiaceae</taxon>
        <taxon>Acalyphoideae</taxon>
        <taxon>Acalypheae</taxon>
        <taxon>Ricinus</taxon>
    </lineage>
</organism>
<feature type="compositionally biased region" description="Polar residues" evidence="1">
    <location>
        <begin position="127"/>
        <end position="137"/>
    </location>
</feature>